<name>A0A9J5ZIR9_SOLCO</name>
<proteinExistence type="predicted"/>
<reference evidence="1 2" key="1">
    <citation type="submission" date="2020-09" db="EMBL/GenBank/DDBJ databases">
        <title>De no assembly of potato wild relative species, Solanum commersonii.</title>
        <authorList>
            <person name="Cho K."/>
        </authorList>
    </citation>
    <scope>NUCLEOTIDE SEQUENCE [LARGE SCALE GENOMIC DNA]</scope>
    <source>
        <strain evidence="1">LZ3.2</strain>
        <tissue evidence="1">Leaf</tissue>
    </source>
</reference>
<sequence length="95" mass="11191">MSRNLIIKEGVKKLRHLRKEYSRFPILEGHPIAQQHGKEAVESVGILKKLCDKDKKMKEFRIYRWNPDKPNQKPFLQSFFVHLPSCGPMDLGLLY</sequence>
<protein>
    <submittedName>
        <fullName evidence="1">Uncharacterized protein</fullName>
    </submittedName>
</protein>
<dbReference type="OrthoDB" id="1746302at2759"/>
<dbReference type="Gene3D" id="3.10.20.30">
    <property type="match status" value="1"/>
</dbReference>
<evidence type="ECO:0000313" key="1">
    <source>
        <dbReference type="EMBL" id="KAG5611572.1"/>
    </source>
</evidence>
<dbReference type="EMBL" id="JACXVP010000004">
    <property type="protein sequence ID" value="KAG5611572.1"/>
    <property type="molecule type" value="Genomic_DNA"/>
</dbReference>
<accession>A0A9J5ZIR9</accession>
<keyword evidence="2" id="KW-1185">Reference proteome</keyword>
<organism evidence="1 2">
    <name type="scientific">Solanum commersonii</name>
    <name type="common">Commerson's wild potato</name>
    <name type="synonym">Commerson's nightshade</name>
    <dbReference type="NCBI Taxonomy" id="4109"/>
    <lineage>
        <taxon>Eukaryota</taxon>
        <taxon>Viridiplantae</taxon>
        <taxon>Streptophyta</taxon>
        <taxon>Embryophyta</taxon>
        <taxon>Tracheophyta</taxon>
        <taxon>Spermatophyta</taxon>
        <taxon>Magnoliopsida</taxon>
        <taxon>eudicotyledons</taxon>
        <taxon>Gunneridae</taxon>
        <taxon>Pentapetalae</taxon>
        <taxon>asterids</taxon>
        <taxon>lamiids</taxon>
        <taxon>Solanales</taxon>
        <taxon>Solanaceae</taxon>
        <taxon>Solanoideae</taxon>
        <taxon>Solaneae</taxon>
        <taxon>Solanum</taxon>
    </lineage>
</organism>
<gene>
    <name evidence="1" type="ORF">H5410_022853</name>
</gene>
<dbReference type="AlphaFoldDB" id="A0A9J5ZIR9"/>
<dbReference type="Proteomes" id="UP000824120">
    <property type="component" value="Chromosome 4"/>
</dbReference>
<dbReference type="InterPro" id="IPR012675">
    <property type="entry name" value="Beta-grasp_dom_sf"/>
</dbReference>
<evidence type="ECO:0000313" key="2">
    <source>
        <dbReference type="Proteomes" id="UP000824120"/>
    </source>
</evidence>
<comment type="caution">
    <text evidence="1">The sequence shown here is derived from an EMBL/GenBank/DDBJ whole genome shotgun (WGS) entry which is preliminary data.</text>
</comment>